<accession>A0ABN8PTD4</accession>
<gene>
    <name evidence="2" type="ORF">PEVE_00044369</name>
</gene>
<evidence type="ECO:0000313" key="2">
    <source>
        <dbReference type="EMBL" id="CAH3147815.1"/>
    </source>
</evidence>
<dbReference type="Proteomes" id="UP001159427">
    <property type="component" value="Unassembled WGS sequence"/>
</dbReference>
<comment type="caution">
    <text evidence="2">The sequence shown here is derived from an EMBL/GenBank/DDBJ whole genome shotgun (WGS) entry which is preliminary data.</text>
</comment>
<reference evidence="2 3" key="1">
    <citation type="submission" date="2022-05" db="EMBL/GenBank/DDBJ databases">
        <authorList>
            <consortium name="Genoscope - CEA"/>
            <person name="William W."/>
        </authorList>
    </citation>
    <scope>NUCLEOTIDE SEQUENCE [LARGE SCALE GENOMIC DNA]</scope>
</reference>
<name>A0ABN8PTD4_9CNID</name>
<sequence>MAKKRSDDEVINGLSTKAIDVTKEWAKNLCKRVSSLQELTRLRLQELEDCCRGADEGEMKKVYQLVEEAESTKNLLATIPNDDKLIQQAMETKAAELKTLKKAKELLNEAKAIAKEQSESSKKTLNETLALIMSTLELPIDWLREDEVKPAVLFQYLDKIIKQCSDVLESADAYKSEVEIVSRASAGRALCGIYYSKYESPKPAGIPLLLVPMTVTLNNPNSAQEVNYLKFSAKGIATDYVRAVESTSTNIGFGVAGFEEFFVGEVPNENSHEDNSLVSQCEKSSSTSASALQYIRIAKKVFQIEPHQFRLSLTAKKKAKSIVLDKNPRAMECEQSARTFMERYGSHFPAGLHTLGGVFFNIADAESKSTTDIFKPTDIFKLTEAAVAFLGGALRIGASGTEEHANSEENIEETFTAIQNERFSHSVRSIGPLATNPATFQKLLSYSSTWALIDRGPSTSYIPIWELIEDLGSEFREAATALKETWHKDEDLRQEKWEAERNQMRKREEIEQRGKERTLAEAREELLRIREEHLAEKDPSLWGGYCPKNGKLIFTQDWMKRADAYEKGIEKIMQDPHHNICRITYWLFQGYSLECWRVSDDDPIVFEKRFGKYRLFFSELLFKWKDLVPRRG</sequence>
<keyword evidence="1" id="KW-0175">Coiled coil</keyword>
<proteinExistence type="predicted"/>
<evidence type="ECO:0000313" key="3">
    <source>
        <dbReference type="Proteomes" id="UP001159427"/>
    </source>
</evidence>
<evidence type="ECO:0000256" key="1">
    <source>
        <dbReference type="SAM" id="Coils"/>
    </source>
</evidence>
<feature type="coiled-coil region" evidence="1">
    <location>
        <begin position="86"/>
        <end position="120"/>
    </location>
</feature>
<organism evidence="2 3">
    <name type="scientific">Porites evermanni</name>
    <dbReference type="NCBI Taxonomy" id="104178"/>
    <lineage>
        <taxon>Eukaryota</taxon>
        <taxon>Metazoa</taxon>
        <taxon>Cnidaria</taxon>
        <taxon>Anthozoa</taxon>
        <taxon>Hexacorallia</taxon>
        <taxon>Scleractinia</taxon>
        <taxon>Fungiina</taxon>
        <taxon>Poritidae</taxon>
        <taxon>Porites</taxon>
    </lineage>
</organism>
<keyword evidence="3" id="KW-1185">Reference proteome</keyword>
<feature type="coiled-coil region" evidence="1">
    <location>
        <begin position="505"/>
        <end position="532"/>
    </location>
</feature>
<protein>
    <submittedName>
        <fullName evidence="2">Uncharacterized protein</fullName>
    </submittedName>
</protein>
<dbReference type="EMBL" id="CALNXI010000938">
    <property type="protein sequence ID" value="CAH3147815.1"/>
    <property type="molecule type" value="Genomic_DNA"/>
</dbReference>